<name>A0A6G1KMB0_9PLEO</name>
<evidence type="ECO:0000313" key="3">
    <source>
        <dbReference type="Proteomes" id="UP000799428"/>
    </source>
</evidence>
<evidence type="ECO:0000256" key="1">
    <source>
        <dbReference type="SAM" id="MobiDB-lite"/>
    </source>
</evidence>
<dbReference type="AlphaFoldDB" id="A0A6G1KMB0"/>
<proteinExistence type="predicted"/>
<gene>
    <name evidence="2" type="ORF">K504DRAFT_450341</name>
</gene>
<protein>
    <submittedName>
        <fullName evidence="2">Uncharacterized protein</fullName>
    </submittedName>
</protein>
<feature type="region of interest" description="Disordered" evidence="1">
    <location>
        <begin position="107"/>
        <end position="138"/>
    </location>
</feature>
<keyword evidence="3" id="KW-1185">Reference proteome</keyword>
<sequence length="138" mass="15913">MVGIRDEEYDAETVGQEHWLEPSHFALRGRMALDFDDVLERMAAENNYGLLKHHMDFYQYLADCYEPPLNIFMEMKMKLLADRMGITLKELYPHMIREHADTEGIDTSKALPVVSKAPVTPSEKPELPLPLRKSEGVH</sequence>
<dbReference type="Proteomes" id="UP000799428">
    <property type="component" value="Unassembled WGS sequence"/>
</dbReference>
<reference evidence="2" key="1">
    <citation type="journal article" date="2020" name="Stud. Mycol.">
        <title>101 Dothideomycetes genomes: a test case for predicting lifestyles and emergence of pathogens.</title>
        <authorList>
            <person name="Haridas S."/>
            <person name="Albert R."/>
            <person name="Binder M."/>
            <person name="Bloem J."/>
            <person name="Labutti K."/>
            <person name="Salamov A."/>
            <person name="Andreopoulos B."/>
            <person name="Baker S."/>
            <person name="Barry K."/>
            <person name="Bills G."/>
            <person name="Bluhm B."/>
            <person name="Cannon C."/>
            <person name="Castanera R."/>
            <person name="Culley D."/>
            <person name="Daum C."/>
            <person name="Ezra D."/>
            <person name="Gonzalez J."/>
            <person name="Henrissat B."/>
            <person name="Kuo A."/>
            <person name="Liang C."/>
            <person name="Lipzen A."/>
            <person name="Lutzoni F."/>
            <person name="Magnuson J."/>
            <person name="Mondo S."/>
            <person name="Nolan M."/>
            <person name="Ohm R."/>
            <person name="Pangilinan J."/>
            <person name="Park H.-J."/>
            <person name="Ramirez L."/>
            <person name="Alfaro M."/>
            <person name="Sun H."/>
            <person name="Tritt A."/>
            <person name="Yoshinaga Y."/>
            <person name="Zwiers L.-H."/>
            <person name="Turgeon B."/>
            <person name="Goodwin S."/>
            <person name="Spatafora J."/>
            <person name="Crous P."/>
            <person name="Grigoriev I."/>
        </authorList>
    </citation>
    <scope>NUCLEOTIDE SEQUENCE</scope>
    <source>
        <strain evidence="2">CBS 279.74</strain>
    </source>
</reference>
<accession>A0A6G1KMB0</accession>
<dbReference type="EMBL" id="MU005765">
    <property type="protein sequence ID" value="KAF2713685.1"/>
    <property type="molecule type" value="Genomic_DNA"/>
</dbReference>
<evidence type="ECO:0000313" key="2">
    <source>
        <dbReference type="EMBL" id="KAF2713685.1"/>
    </source>
</evidence>
<organism evidence="2 3">
    <name type="scientific">Pleomassaria siparia CBS 279.74</name>
    <dbReference type="NCBI Taxonomy" id="1314801"/>
    <lineage>
        <taxon>Eukaryota</taxon>
        <taxon>Fungi</taxon>
        <taxon>Dikarya</taxon>
        <taxon>Ascomycota</taxon>
        <taxon>Pezizomycotina</taxon>
        <taxon>Dothideomycetes</taxon>
        <taxon>Pleosporomycetidae</taxon>
        <taxon>Pleosporales</taxon>
        <taxon>Pleomassariaceae</taxon>
        <taxon>Pleomassaria</taxon>
    </lineage>
</organism>